<gene>
    <name evidence="16" type="primary">LOC112541323</name>
</gene>
<dbReference type="PANTHER" id="PTHR16515:SF66">
    <property type="entry name" value="C2H2-TYPE DOMAIN-CONTAINING PROTEIN"/>
    <property type="match status" value="1"/>
</dbReference>
<keyword evidence="6 12" id="KW-0863">Zinc-finger</keyword>
<proteinExistence type="inferred from homology"/>
<dbReference type="GO" id="GO:0005634">
    <property type="term" value="C:nucleus"/>
    <property type="evidence" value="ECO:0007669"/>
    <property type="project" value="UniProtKB-SubCell"/>
</dbReference>
<feature type="domain" description="C2H2-type" evidence="14">
    <location>
        <begin position="984"/>
        <end position="1011"/>
    </location>
</feature>
<reference evidence="16" key="1">
    <citation type="submission" date="2025-08" db="UniProtKB">
        <authorList>
            <consortium name="RefSeq"/>
        </authorList>
    </citation>
    <scope>IDENTIFICATION</scope>
    <source>
        <tissue evidence="16">Liver</tissue>
    </source>
</reference>
<feature type="compositionally biased region" description="Basic residues" evidence="13">
    <location>
        <begin position="1055"/>
        <end position="1070"/>
    </location>
</feature>
<feature type="domain" description="C2H2-type" evidence="14">
    <location>
        <begin position="600"/>
        <end position="627"/>
    </location>
</feature>
<keyword evidence="9" id="KW-0238">DNA-binding</keyword>
<comment type="similarity">
    <text evidence="3">Belongs to the krueppel C2H2-type zinc-finger protein family.</text>
</comment>
<dbReference type="InterPro" id="IPR036236">
    <property type="entry name" value="Znf_C2H2_sf"/>
</dbReference>
<dbReference type="RefSeq" id="XP_025026036.1">
    <property type="nucleotide sequence ID" value="XM_025170268.1"/>
</dbReference>
<evidence type="ECO:0000256" key="2">
    <source>
        <dbReference type="ARBA" id="ARBA00004123"/>
    </source>
</evidence>
<feature type="domain" description="C2H2-type" evidence="14">
    <location>
        <begin position="499"/>
        <end position="526"/>
    </location>
</feature>
<evidence type="ECO:0000256" key="4">
    <source>
        <dbReference type="ARBA" id="ARBA00022723"/>
    </source>
</evidence>
<dbReference type="InterPro" id="IPR050331">
    <property type="entry name" value="Zinc_finger"/>
</dbReference>
<dbReference type="Proteomes" id="UP000695026">
    <property type="component" value="Unplaced"/>
</dbReference>
<evidence type="ECO:0000256" key="12">
    <source>
        <dbReference type="PROSITE-ProRule" id="PRU00042"/>
    </source>
</evidence>
<protein>
    <submittedName>
        <fullName evidence="16">Zinc finger protein 99-like</fullName>
    </submittedName>
</protein>
<dbReference type="GeneID" id="112541323"/>
<feature type="domain" description="C2H2-type" evidence="14">
    <location>
        <begin position="912"/>
        <end position="939"/>
    </location>
</feature>
<dbReference type="FunFam" id="3.30.160.60:FF:000446">
    <property type="entry name" value="Zinc finger protein"/>
    <property type="match status" value="1"/>
</dbReference>
<evidence type="ECO:0000256" key="8">
    <source>
        <dbReference type="ARBA" id="ARBA00023015"/>
    </source>
</evidence>
<dbReference type="GO" id="GO:0008270">
    <property type="term" value="F:zinc ion binding"/>
    <property type="evidence" value="ECO:0007669"/>
    <property type="project" value="UniProtKB-KW"/>
</dbReference>
<accession>A0A9F5IYJ9</accession>
<evidence type="ECO:0000313" key="15">
    <source>
        <dbReference type="Proteomes" id="UP000695026"/>
    </source>
</evidence>
<evidence type="ECO:0000256" key="10">
    <source>
        <dbReference type="ARBA" id="ARBA00023163"/>
    </source>
</evidence>
<keyword evidence="5" id="KW-0677">Repeat</keyword>
<dbReference type="FunFam" id="3.30.160.60:FF:000624">
    <property type="entry name" value="zinc finger protein 697"/>
    <property type="match status" value="1"/>
</dbReference>
<feature type="domain" description="C2H2-type" evidence="14">
    <location>
        <begin position="884"/>
        <end position="911"/>
    </location>
</feature>
<evidence type="ECO:0000313" key="16">
    <source>
        <dbReference type="RefSeq" id="XP_025026036.1"/>
    </source>
</evidence>
<evidence type="ECO:0000256" key="3">
    <source>
        <dbReference type="ARBA" id="ARBA00006991"/>
    </source>
</evidence>
<dbReference type="Pfam" id="PF23611">
    <property type="entry name" value="zf-C2H2_16"/>
    <property type="match status" value="1"/>
</dbReference>
<organism evidence="15 16">
    <name type="scientific">Python bivittatus</name>
    <name type="common">Burmese python</name>
    <name type="synonym">Python molurus bivittatus</name>
    <dbReference type="NCBI Taxonomy" id="176946"/>
    <lineage>
        <taxon>Eukaryota</taxon>
        <taxon>Metazoa</taxon>
        <taxon>Chordata</taxon>
        <taxon>Craniata</taxon>
        <taxon>Vertebrata</taxon>
        <taxon>Euteleostomi</taxon>
        <taxon>Lepidosauria</taxon>
        <taxon>Squamata</taxon>
        <taxon>Bifurcata</taxon>
        <taxon>Unidentata</taxon>
        <taxon>Episquamata</taxon>
        <taxon>Toxicofera</taxon>
        <taxon>Serpentes</taxon>
        <taxon>Henophidia</taxon>
        <taxon>Pythonidae</taxon>
        <taxon>Python</taxon>
    </lineage>
</organism>
<dbReference type="InterPro" id="IPR013087">
    <property type="entry name" value="Znf_C2H2_type"/>
</dbReference>
<feature type="domain" description="C2H2-type" evidence="14">
    <location>
        <begin position="1012"/>
        <end position="1034"/>
    </location>
</feature>
<keyword evidence="8" id="KW-0805">Transcription regulation</keyword>
<dbReference type="PANTHER" id="PTHR16515">
    <property type="entry name" value="PR DOMAIN ZINC FINGER PROTEIN"/>
    <property type="match status" value="1"/>
</dbReference>
<feature type="region of interest" description="Disordered" evidence="13">
    <location>
        <begin position="1049"/>
        <end position="1070"/>
    </location>
</feature>
<dbReference type="GO" id="GO:0003677">
    <property type="term" value="F:DNA binding"/>
    <property type="evidence" value="ECO:0007669"/>
    <property type="project" value="UniProtKB-KW"/>
</dbReference>
<keyword evidence="11" id="KW-0539">Nucleus</keyword>
<sequence length="1070" mass="124472">MAEEEPAPLSPSSQEEPEVFEIVLPITIFELSDDDFLGYGEEECPAVNKDGYFKSQAKEDRRIECEDEQLQNHGKKEIELVEVVKVKDDDEETMILKNENVVQMTSLQNILNHFDHSQNWGMGFLNHKEHDGIKITCVKTVESNHSFYQRILNPYLSIPGKGENHLTYEVIQRTSSIVQELEGVKNKCVQESLVKPLCMDMNANAHSEGAASLETGFKKASGGPKRNIGLEDDAFLGNKSEENWGVKAENEQWDSCIVNDHCPLEHFLEEPGRISTKNGCSNSAQDVSEHLVQPQVTDFPEWYDRWENLNGSGESTEYGQQLQEEQAKKALLLTNKSKSKTSLITTRKTCIRGVWKCLFCNWRYTSPTQLRKHISAIHQNKQIYKCNFCHKIFFFPTNFKYHHKLHIPLTSLKKRRVTLKKRRENKSDTGKSRRKKDKTVVERKTTEKKKENKYEKFFREMKKELKPSKIFTCKICPFSSQSPRYFIDHIKKHNGGLVYQCPQCEYSSDNHSHILNHMYWHAGYKLFKCNFCAFFSHYINSMVKHSFLHTGARPYRCPGCDLGFTSASNLKRHVSTVGHVEKINNLPIAQKETLSPEKKYECHKCKIVFYTYKHFQCHQKYHLQPQDCDKVFPKNYFKECKQNKGDSFCQKTQVLYTSGKEKVVNTQLMPEGEQDDGSWKELHVQKNDCKSNVEWDEISGIFPNIYVCQTCHLVFRREEHLVYHRAIHLQAQPNKNEACNYQVAKGNNTLPGIRHSCGLALKLFKCPHCTYTTSSFSNLRVHFSVHTGEKPFKCQECDKSFRNSSHLKRHKTSHLLKHQKCLFVGGTVDEFKVHQETCKGEDPAGKRFQFPSLNNENAKKQIDMAERKGKIGTLKSQENSFQVHKCEYCDYATYILNRLKCHIRIHVGEKPYSCDVCQRKFRMPNHLKRHKLVHQNLRHLKCSRCDFSTGNWRSFKQHVASHQESQLPVSGHLQKQPSMPVKIYKCEKCDYATTRNGNLKVHFQIHTGEKPHKCTHCSLAFRTSSHLNRHLATHFKCNQCKFSARNRHDLQQHAQTHKKKKCKAHKQKRR</sequence>
<dbReference type="GO" id="GO:0010468">
    <property type="term" value="P:regulation of gene expression"/>
    <property type="evidence" value="ECO:0007669"/>
    <property type="project" value="TreeGrafter"/>
</dbReference>
<dbReference type="Gene3D" id="3.30.160.60">
    <property type="entry name" value="Classic Zinc Finger"/>
    <property type="match status" value="9"/>
</dbReference>
<feature type="domain" description="C2H2-type" evidence="14">
    <location>
        <begin position="355"/>
        <end position="383"/>
    </location>
</feature>
<dbReference type="PROSITE" id="PS00028">
    <property type="entry name" value="ZINC_FINGER_C2H2_1"/>
    <property type="match status" value="8"/>
</dbReference>
<comment type="subcellular location">
    <subcellularLocation>
        <location evidence="2">Nucleus</location>
    </subcellularLocation>
</comment>
<dbReference type="KEGG" id="pbi:112541323"/>
<dbReference type="InterPro" id="IPR056438">
    <property type="entry name" value="Znf-C2H2_CTCF"/>
</dbReference>
<evidence type="ECO:0000256" key="7">
    <source>
        <dbReference type="ARBA" id="ARBA00022833"/>
    </source>
</evidence>
<dbReference type="AlphaFoldDB" id="A0A9F5IYJ9"/>
<feature type="region of interest" description="Disordered" evidence="13">
    <location>
        <begin position="416"/>
        <end position="445"/>
    </location>
</feature>
<feature type="domain" description="C2H2-type" evidence="14">
    <location>
        <begin position="764"/>
        <end position="791"/>
    </location>
</feature>
<dbReference type="FunFam" id="3.30.160.60:FF:000176">
    <property type="entry name" value="zinc finger protein 70"/>
    <property type="match status" value="1"/>
</dbReference>
<keyword evidence="15" id="KW-1185">Reference proteome</keyword>
<evidence type="ECO:0000256" key="13">
    <source>
        <dbReference type="SAM" id="MobiDB-lite"/>
    </source>
</evidence>
<name>A0A9F5IYJ9_PYTBI</name>
<evidence type="ECO:0000256" key="6">
    <source>
        <dbReference type="ARBA" id="ARBA00022771"/>
    </source>
</evidence>
<evidence type="ECO:0000259" key="14">
    <source>
        <dbReference type="PROSITE" id="PS50157"/>
    </source>
</evidence>
<keyword evidence="10" id="KW-0804">Transcription</keyword>
<feature type="domain" description="C2H2-type" evidence="14">
    <location>
        <begin position="792"/>
        <end position="819"/>
    </location>
</feature>
<feature type="domain" description="C2H2-type" evidence="14">
    <location>
        <begin position="555"/>
        <end position="584"/>
    </location>
</feature>
<feature type="domain" description="C2H2-type" evidence="14">
    <location>
        <begin position="1035"/>
        <end position="1062"/>
    </location>
</feature>
<dbReference type="OrthoDB" id="5383296at2759"/>
<dbReference type="SUPFAM" id="SSF57667">
    <property type="entry name" value="beta-beta-alpha zinc fingers"/>
    <property type="match status" value="7"/>
</dbReference>
<dbReference type="OMA" id="THLKLHC"/>
<comment type="function">
    <text evidence="1">May be involved in transcriptional regulation.</text>
</comment>
<dbReference type="FunFam" id="3.30.160.60:FF:000771">
    <property type="entry name" value="zinc finger protein 648"/>
    <property type="match status" value="1"/>
</dbReference>
<feature type="domain" description="C2H2-type" evidence="14">
    <location>
        <begin position="384"/>
        <end position="406"/>
    </location>
</feature>
<dbReference type="PROSITE" id="PS50157">
    <property type="entry name" value="ZINC_FINGER_C2H2_2"/>
    <property type="match status" value="14"/>
</dbReference>
<keyword evidence="7" id="KW-0862">Zinc</keyword>
<evidence type="ECO:0000256" key="9">
    <source>
        <dbReference type="ARBA" id="ARBA00023125"/>
    </source>
</evidence>
<evidence type="ECO:0000256" key="11">
    <source>
        <dbReference type="ARBA" id="ARBA00023242"/>
    </source>
</evidence>
<dbReference type="SMART" id="SM00355">
    <property type="entry name" value="ZnF_C2H2"/>
    <property type="match status" value="16"/>
</dbReference>
<keyword evidence="4" id="KW-0479">Metal-binding</keyword>
<feature type="domain" description="C2H2-type" evidence="14">
    <location>
        <begin position="527"/>
        <end position="554"/>
    </location>
</feature>
<dbReference type="Pfam" id="PF00096">
    <property type="entry name" value="zf-C2H2"/>
    <property type="match status" value="4"/>
</dbReference>
<evidence type="ECO:0000256" key="1">
    <source>
        <dbReference type="ARBA" id="ARBA00003767"/>
    </source>
</evidence>
<evidence type="ECO:0000256" key="5">
    <source>
        <dbReference type="ARBA" id="ARBA00022737"/>
    </source>
</evidence>
<feature type="domain" description="C2H2-type" evidence="14">
    <location>
        <begin position="706"/>
        <end position="733"/>
    </location>
</feature>